<dbReference type="GO" id="GO:0050661">
    <property type="term" value="F:NADP binding"/>
    <property type="evidence" value="ECO:0007669"/>
    <property type="project" value="InterPro"/>
</dbReference>
<feature type="active site" evidence="3">
    <location>
        <position position="186"/>
    </location>
</feature>
<dbReference type="Pfam" id="PF14833">
    <property type="entry name" value="NAD_binding_11"/>
    <property type="match status" value="1"/>
</dbReference>
<evidence type="ECO:0000313" key="6">
    <source>
        <dbReference type="EMBL" id="PTW61979.1"/>
    </source>
</evidence>
<comment type="caution">
    <text evidence="6">The sequence shown here is derived from an EMBL/GenBank/DDBJ whole genome shotgun (WGS) entry which is preliminary data.</text>
</comment>
<keyword evidence="1" id="KW-0560">Oxidoreductase</keyword>
<reference evidence="6 7" key="1">
    <citation type="submission" date="2018-04" db="EMBL/GenBank/DDBJ databases">
        <title>Genomic Encyclopedia of Archaeal and Bacterial Type Strains, Phase II (KMG-II): from individual species to whole genera.</title>
        <authorList>
            <person name="Goeker M."/>
        </authorList>
    </citation>
    <scope>NUCLEOTIDE SEQUENCE [LARGE SCALE GENOMIC DNA]</scope>
    <source>
        <strain evidence="6 7">DSM 23382</strain>
    </source>
</reference>
<evidence type="ECO:0000256" key="1">
    <source>
        <dbReference type="ARBA" id="ARBA00023002"/>
    </source>
</evidence>
<dbReference type="SUPFAM" id="SSF51735">
    <property type="entry name" value="NAD(P)-binding Rossmann-fold domains"/>
    <property type="match status" value="1"/>
</dbReference>
<protein>
    <submittedName>
        <fullName evidence="6">3-hydroxyisobutyrate dehydrogenase</fullName>
    </submittedName>
</protein>
<dbReference type="GO" id="GO:0016616">
    <property type="term" value="F:oxidoreductase activity, acting on the CH-OH group of donors, NAD or NADP as acceptor"/>
    <property type="evidence" value="ECO:0007669"/>
    <property type="project" value="TreeGrafter"/>
</dbReference>
<sequence length="309" mass="31953">MAEAPDLENTAGGRVGFIGIGNMGWPMAANLVRCGFQVSVYDTDPRRSARFVDEIGGQAAASLAEMGHSCNTVVTMLPTGGIVRHVMLEAEEGGLAAHLAPGALLIDMSSSDPLGTRDLGETLKARGLAMVDAPVSGGVPRACEGTLTIMIGAGEASLAARARPVLEAMGRDVMETGPLGSGHAMKALNNYVAAAGFAAAAEALIAGRAFGLDPAVMIDIMNVSTGRNFSTENTIRSQVLTQDFASGFALALLAKDVGIACDLAKGIGLDLPLVEATSRMWFEARDALGGTKDHTEAIRAWETAARKEP</sequence>
<dbReference type="PIRSF" id="PIRSF000103">
    <property type="entry name" value="HIBADH"/>
    <property type="match status" value="1"/>
</dbReference>
<dbReference type="InterPro" id="IPR008927">
    <property type="entry name" value="6-PGluconate_DH-like_C_sf"/>
</dbReference>
<dbReference type="RefSeq" id="WP_107987608.1">
    <property type="nucleotide sequence ID" value="NZ_QAYG01000001.1"/>
</dbReference>
<dbReference type="SUPFAM" id="SSF48179">
    <property type="entry name" value="6-phosphogluconate dehydrogenase C-terminal domain-like"/>
    <property type="match status" value="1"/>
</dbReference>
<dbReference type="Proteomes" id="UP000244081">
    <property type="component" value="Unassembled WGS sequence"/>
</dbReference>
<feature type="domain" description="3-hydroxyisobutyrate dehydrogenase-like NAD-binding" evidence="5">
    <location>
        <begin position="180"/>
        <end position="300"/>
    </location>
</feature>
<keyword evidence="2" id="KW-0520">NAD</keyword>
<accession>A0A2T5VDZ2</accession>
<dbReference type="Pfam" id="PF03446">
    <property type="entry name" value="NAD_binding_2"/>
    <property type="match status" value="1"/>
</dbReference>
<evidence type="ECO:0000256" key="2">
    <source>
        <dbReference type="ARBA" id="ARBA00023027"/>
    </source>
</evidence>
<dbReference type="InterPro" id="IPR015815">
    <property type="entry name" value="HIBADH-related"/>
</dbReference>
<evidence type="ECO:0000259" key="5">
    <source>
        <dbReference type="Pfam" id="PF14833"/>
    </source>
</evidence>
<dbReference type="Gene3D" id="1.10.1040.10">
    <property type="entry name" value="N-(1-d-carboxylethyl)-l-norvaline Dehydrogenase, domain 2"/>
    <property type="match status" value="1"/>
</dbReference>
<dbReference type="OrthoDB" id="9812907at2"/>
<dbReference type="InterPro" id="IPR013328">
    <property type="entry name" value="6PGD_dom2"/>
</dbReference>
<dbReference type="InterPro" id="IPR036291">
    <property type="entry name" value="NAD(P)-bd_dom_sf"/>
</dbReference>
<dbReference type="InterPro" id="IPR006115">
    <property type="entry name" value="6PGDH_NADP-bd"/>
</dbReference>
<dbReference type="PANTHER" id="PTHR22981:SF7">
    <property type="entry name" value="3-HYDROXYISOBUTYRATE DEHYDROGENASE, MITOCHONDRIAL"/>
    <property type="match status" value="1"/>
</dbReference>
<dbReference type="GO" id="GO:0051287">
    <property type="term" value="F:NAD binding"/>
    <property type="evidence" value="ECO:0007669"/>
    <property type="project" value="InterPro"/>
</dbReference>
<proteinExistence type="predicted"/>
<dbReference type="AlphaFoldDB" id="A0A2T5VDZ2"/>
<dbReference type="PANTHER" id="PTHR22981">
    <property type="entry name" value="3-HYDROXYISOBUTYRATE DEHYDROGENASE-RELATED"/>
    <property type="match status" value="1"/>
</dbReference>
<evidence type="ECO:0000259" key="4">
    <source>
        <dbReference type="Pfam" id="PF03446"/>
    </source>
</evidence>
<dbReference type="Gene3D" id="3.40.50.720">
    <property type="entry name" value="NAD(P)-binding Rossmann-like Domain"/>
    <property type="match status" value="1"/>
</dbReference>
<dbReference type="InterPro" id="IPR029154">
    <property type="entry name" value="HIBADH-like_NADP-bd"/>
</dbReference>
<organism evidence="6 7">
    <name type="scientific">Breoghania corrubedonensis</name>
    <dbReference type="NCBI Taxonomy" id="665038"/>
    <lineage>
        <taxon>Bacteria</taxon>
        <taxon>Pseudomonadati</taxon>
        <taxon>Pseudomonadota</taxon>
        <taxon>Alphaproteobacteria</taxon>
        <taxon>Hyphomicrobiales</taxon>
        <taxon>Stappiaceae</taxon>
        <taxon>Breoghania</taxon>
    </lineage>
</organism>
<dbReference type="EMBL" id="QAYG01000001">
    <property type="protein sequence ID" value="PTW61979.1"/>
    <property type="molecule type" value="Genomic_DNA"/>
</dbReference>
<evidence type="ECO:0000313" key="7">
    <source>
        <dbReference type="Proteomes" id="UP000244081"/>
    </source>
</evidence>
<evidence type="ECO:0000256" key="3">
    <source>
        <dbReference type="PIRSR" id="PIRSR000103-1"/>
    </source>
</evidence>
<keyword evidence="7" id="KW-1185">Reference proteome</keyword>
<name>A0A2T5VDZ2_9HYPH</name>
<gene>
    <name evidence="6" type="ORF">C8N35_10111</name>
</gene>
<feature type="domain" description="6-phosphogluconate dehydrogenase NADP-binding" evidence="4">
    <location>
        <begin position="14"/>
        <end position="175"/>
    </location>
</feature>